<dbReference type="EMBL" id="AK442438">
    <property type="protein sequence ID" value="BAN66232.1"/>
    <property type="molecule type" value="mRNA"/>
</dbReference>
<evidence type="ECO:0000256" key="1">
    <source>
        <dbReference type="SAM" id="SignalP"/>
    </source>
</evidence>
<reference evidence="2" key="1">
    <citation type="journal article" date="2014" name="BMC Genomics">
        <title>The Babesia bovis gene and promoter model: an update from full-length EST analysis.</title>
        <authorList>
            <person name="Yamagishi J."/>
            <person name="Wakaguri H."/>
            <person name="Yokoyama N."/>
            <person name="Yamashita R."/>
            <person name="Suzuki Y."/>
            <person name="Xuan X."/>
            <person name="Igarashi I."/>
        </authorList>
    </citation>
    <scope>NUCLEOTIDE SEQUENCE</scope>
    <source>
        <strain evidence="2">Texas</strain>
    </source>
</reference>
<protein>
    <submittedName>
        <fullName evidence="2">Membrane protein, putative</fullName>
    </submittedName>
</protein>
<dbReference type="PANTHER" id="PTHR33987:SF1">
    <property type="entry name" value="CALCINEURIN-LIKE METALLO-PHOSPHOESTERASE SUPERFAMILY PROTEIN"/>
    <property type="match status" value="1"/>
</dbReference>
<evidence type="ECO:0000313" key="2">
    <source>
        <dbReference type="EMBL" id="BAN66232.1"/>
    </source>
</evidence>
<feature type="chain" id="PRO_5004536977" evidence="1">
    <location>
        <begin position="21"/>
        <end position="137"/>
    </location>
</feature>
<dbReference type="InterPro" id="IPR038607">
    <property type="entry name" value="PhoD-like_sf"/>
</dbReference>
<organism evidence="2">
    <name type="scientific">Babesia bovis</name>
    <dbReference type="NCBI Taxonomy" id="5865"/>
    <lineage>
        <taxon>Eukaryota</taxon>
        <taxon>Sar</taxon>
        <taxon>Alveolata</taxon>
        <taxon>Apicomplexa</taxon>
        <taxon>Aconoidasida</taxon>
        <taxon>Piroplasmida</taxon>
        <taxon>Babesiidae</taxon>
        <taxon>Babesia</taxon>
    </lineage>
</organism>
<gene>
    <name evidence="2" type="primary">BBOV_I003300</name>
</gene>
<dbReference type="VEuPathDB" id="PiroplasmaDB:BBOV_I003300"/>
<dbReference type="AlphaFoldDB" id="S6BPX2"/>
<name>S6BPX2_BABBO</name>
<proteinExistence type="evidence at transcript level"/>
<accession>S6BPX2</accession>
<dbReference type="Gene3D" id="3.60.21.70">
    <property type="entry name" value="PhoD-like phosphatase"/>
    <property type="match status" value="1"/>
</dbReference>
<keyword evidence="1" id="KW-0732">Signal</keyword>
<feature type="signal peptide" evidence="1">
    <location>
        <begin position="1"/>
        <end position="20"/>
    </location>
</feature>
<dbReference type="SUPFAM" id="SSF56300">
    <property type="entry name" value="Metallo-dependent phosphatases"/>
    <property type="match status" value="1"/>
</dbReference>
<dbReference type="PANTHER" id="PTHR33987">
    <property type="entry name" value="CALCINEURIN-LIKE METALLO-PHOSPHOESTERASE SUPERFAMILY PROTEIN"/>
    <property type="match status" value="1"/>
</dbReference>
<sequence length="137" mass="15943">MISFSSSFFFIAILPRIIYALTDYERHYSTKLVSLPADEVVNEPLNKLGFGSCQKLELHPQKIWNSIVRYKPDMFLFTGDIVYAANGCCEPHCLKKEYDELIASKDYRDFAASFKYIDGMYDDHDFGMSIYTRYQSL</sequence>
<dbReference type="InterPro" id="IPR029052">
    <property type="entry name" value="Metallo-depent_PP-like"/>
</dbReference>